<evidence type="ECO:0000313" key="2">
    <source>
        <dbReference type="Proteomes" id="UP000261284"/>
    </source>
</evidence>
<dbReference type="Proteomes" id="UP000261284">
    <property type="component" value="Unassembled WGS sequence"/>
</dbReference>
<evidence type="ECO:0000313" key="1">
    <source>
        <dbReference type="EMBL" id="RFM27465.1"/>
    </source>
</evidence>
<accession>A0A3E1NHP9</accession>
<sequence>MFKSLPAAQEGCVKKPGRVTSRSVDFFTAQQCKFSPVQLALMPGTPVTAPCTVFELCQLIETQGCCNNAIANTQSLK</sequence>
<gene>
    <name evidence="1" type="ORF">DXN05_15735</name>
</gene>
<dbReference type="EMBL" id="QTJU01000005">
    <property type="protein sequence ID" value="RFM27465.1"/>
    <property type="molecule type" value="Genomic_DNA"/>
</dbReference>
<protein>
    <submittedName>
        <fullName evidence="1">Uncharacterized protein</fullName>
    </submittedName>
</protein>
<keyword evidence="2" id="KW-1185">Reference proteome</keyword>
<reference evidence="1 2" key="1">
    <citation type="submission" date="2018-08" db="EMBL/GenBank/DDBJ databases">
        <title>Chitinophagaceae sp. K23C18032701, a novel bacterium isolated from forest soil.</title>
        <authorList>
            <person name="Wang C."/>
        </authorList>
    </citation>
    <scope>NUCLEOTIDE SEQUENCE [LARGE SCALE GENOMIC DNA]</scope>
    <source>
        <strain evidence="1 2">K23C18032701</strain>
    </source>
</reference>
<name>A0A3E1NHP9_9BACT</name>
<comment type="caution">
    <text evidence="1">The sequence shown here is derived from an EMBL/GenBank/DDBJ whole genome shotgun (WGS) entry which is preliminary data.</text>
</comment>
<dbReference type="AlphaFoldDB" id="A0A3E1NHP9"/>
<organism evidence="1 2">
    <name type="scientific">Deminuibacter soli</name>
    <dbReference type="NCBI Taxonomy" id="2291815"/>
    <lineage>
        <taxon>Bacteria</taxon>
        <taxon>Pseudomonadati</taxon>
        <taxon>Bacteroidota</taxon>
        <taxon>Chitinophagia</taxon>
        <taxon>Chitinophagales</taxon>
        <taxon>Chitinophagaceae</taxon>
        <taxon>Deminuibacter</taxon>
    </lineage>
</organism>
<proteinExistence type="predicted"/>